<dbReference type="EMBL" id="NIVC01002190">
    <property type="protein sequence ID" value="PAA60121.1"/>
    <property type="molecule type" value="Genomic_DNA"/>
</dbReference>
<organism evidence="3 4">
    <name type="scientific">Macrostomum lignano</name>
    <dbReference type="NCBI Taxonomy" id="282301"/>
    <lineage>
        <taxon>Eukaryota</taxon>
        <taxon>Metazoa</taxon>
        <taxon>Spiralia</taxon>
        <taxon>Lophotrochozoa</taxon>
        <taxon>Platyhelminthes</taxon>
        <taxon>Rhabditophora</taxon>
        <taxon>Macrostomorpha</taxon>
        <taxon>Macrostomida</taxon>
        <taxon>Macrostomidae</taxon>
        <taxon>Macrostomum</taxon>
    </lineage>
</organism>
<feature type="coiled-coil region" evidence="1">
    <location>
        <begin position="195"/>
        <end position="260"/>
    </location>
</feature>
<evidence type="ECO:0000313" key="3">
    <source>
        <dbReference type="EMBL" id="PAA60121.1"/>
    </source>
</evidence>
<keyword evidence="1" id="KW-0175">Coiled coil</keyword>
<keyword evidence="2" id="KW-1133">Transmembrane helix</keyword>
<evidence type="ECO:0000256" key="1">
    <source>
        <dbReference type="SAM" id="Coils"/>
    </source>
</evidence>
<protein>
    <submittedName>
        <fullName evidence="3">Uncharacterized protein</fullName>
    </submittedName>
</protein>
<keyword evidence="2" id="KW-0812">Transmembrane</keyword>
<name>A0A267EF15_9PLAT</name>
<sequence length="269" mass="29355">MSNLKDIFEIIGSAVGTVKDCTQLAKELNEVFGKELAQLTQSEARIKSEIQTKLANMIRQCEKSAREFEAGCQLFLGEWERVQEKMKMGVDNRRMLSLIQDLLPAARKINSSYAKLDEVLQSALRTATDLAERCKVGINSANESKSNTKFYGGGLTLAGLTCGSLVAVLSGFVGAPLLASGGGACLIAFKAYDRISRLNQLIDDFKTNLNLLEDKIRLLNSQADSVAGKATEIQVLSKYLELAETKIKGKQREQAEIEAAAQKVCVPSE</sequence>
<keyword evidence="4" id="KW-1185">Reference proteome</keyword>
<evidence type="ECO:0000256" key="2">
    <source>
        <dbReference type="SAM" id="Phobius"/>
    </source>
</evidence>
<gene>
    <name evidence="3" type="ORF">BOX15_Mlig021275g1</name>
</gene>
<evidence type="ECO:0000313" key="4">
    <source>
        <dbReference type="Proteomes" id="UP000215902"/>
    </source>
</evidence>
<comment type="caution">
    <text evidence="3">The sequence shown here is derived from an EMBL/GenBank/DDBJ whole genome shotgun (WGS) entry which is preliminary data.</text>
</comment>
<proteinExistence type="predicted"/>
<accession>A0A267EF15</accession>
<reference evidence="3 4" key="1">
    <citation type="submission" date="2017-06" db="EMBL/GenBank/DDBJ databases">
        <title>A platform for efficient transgenesis in Macrostomum lignano, a flatworm model organism for stem cell research.</title>
        <authorList>
            <person name="Berezikov E."/>
        </authorList>
    </citation>
    <scope>NUCLEOTIDE SEQUENCE [LARGE SCALE GENOMIC DNA]</scope>
    <source>
        <strain evidence="3">DV1</strain>
        <tissue evidence="3">Whole organism</tissue>
    </source>
</reference>
<feature type="transmembrane region" description="Helical" evidence="2">
    <location>
        <begin position="175"/>
        <end position="192"/>
    </location>
</feature>
<keyword evidence="2" id="KW-0472">Membrane</keyword>
<dbReference type="AlphaFoldDB" id="A0A267EF15"/>
<dbReference type="Proteomes" id="UP000215902">
    <property type="component" value="Unassembled WGS sequence"/>
</dbReference>